<organism evidence="3 4">
    <name type="scientific">Cudoniella acicularis</name>
    <dbReference type="NCBI Taxonomy" id="354080"/>
    <lineage>
        <taxon>Eukaryota</taxon>
        <taxon>Fungi</taxon>
        <taxon>Dikarya</taxon>
        <taxon>Ascomycota</taxon>
        <taxon>Pezizomycotina</taxon>
        <taxon>Leotiomycetes</taxon>
        <taxon>Helotiales</taxon>
        <taxon>Tricladiaceae</taxon>
        <taxon>Cudoniella</taxon>
    </lineage>
</organism>
<dbReference type="SUPFAM" id="SSF81383">
    <property type="entry name" value="F-box domain"/>
    <property type="match status" value="1"/>
</dbReference>
<dbReference type="InterPro" id="IPR038946">
    <property type="entry name" value="FBXO47"/>
</dbReference>
<reference evidence="3 4" key="1">
    <citation type="submission" date="2020-03" db="EMBL/GenBank/DDBJ databases">
        <title>Draft Genome Sequence of Cudoniella acicularis.</title>
        <authorList>
            <person name="Buettner E."/>
            <person name="Kellner H."/>
        </authorList>
    </citation>
    <scope>NUCLEOTIDE SEQUENCE [LARGE SCALE GENOMIC DNA]</scope>
    <source>
        <strain evidence="3 4">DSM 108380</strain>
    </source>
</reference>
<protein>
    <recommendedName>
        <fullName evidence="2">F-box domain-containing protein</fullName>
    </recommendedName>
</protein>
<dbReference type="PROSITE" id="PS50181">
    <property type="entry name" value="FBOX"/>
    <property type="match status" value="1"/>
</dbReference>
<dbReference type="EMBL" id="JAAMPI010000067">
    <property type="protein sequence ID" value="KAF4636420.1"/>
    <property type="molecule type" value="Genomic_DNA"/>
</dbReference>
<sequence length="723" mass="81047">MLGLLSLPYEVLAFIIGNVNFDDVFNLGLTCRDLKFLIMEESICKSILQSKIRYSAEAKSAMSDRCGNAEALRRAAKRRNALATVSPYTVATIGFCDTYVYSKGVLCYTLDDKIRVLDLHNSSDHEVVIYIPGLLTQALSDIRDHRIGTFHILYYSNSIISCLYQSSGPDSTAWLISFSIGKRAILLVEELESTEKLFVRHNKEYLYYGTHSEIDADGHKKWVIHGYSFKSQKWFEQKIHLSEMAGSDIGSTNCFEIHGSNFYALSNQTSFEVEEIDWTSFYHCIRFPLDSPRKELLEKTDNKNMWRRQHQEGPLDERWMFLRLDEDEITGKLRILESRKEWYQGGSRSQRTYYKTDIVFPKPKEQDLDIHSQPENFHARQTPTPITISSTIPLFRTHNYFASDGKTTTPTISKRPHDCQTTHILAMTVRASLRSQSQKRAFYPTTQVAVPTSTWWMTHFLPTGPADNVSAYVDHLADSARPLAMQTALSAPPSADLHIAFKELYREEGISFWPAAQDPNAENRDEELDKLYKLLNPPTHLGSVHGTADDRSMVYVTGPPGQPQALIFVGFDAAVRLRGVKRWGGLLKKGVGEGPHVDGRATGPLNPIDVGGGGSASSTTPLNGPYVDEGEKTRTVSIDRKGKGKEAIRDFESVTGLGHQTVVELKGSLVSGSPIAAVRSGIDGGEQCRIGKKSWAWIENAMYLDIGLGYNFGLKPYFNIGRG</sequence>
<dbReference type="PANTHER" id="PTHR34098:SF1">
    <property type="entry name" value="F-BOX ONLY PROTEIN 47"/>
    <property type="match status" value="1"/>
</dbReference>
<name>A0A8H4W9B9_9HELO</name>
<comment type="caution">
    <text evidence="3">The sequence shown here is derived from an EMBL/GenBank/DDBJ whole genome shotgun (WGS) entry which is preliminary data.</text>
</comment>
<dbReference type="InterPro" id="IPR036047">
    <property type="entry name" value="F-box-like_dom_sf"/>
</dbReference>
<dbReference type="InterPro" id="IPR001810">
    <property type="entry name" value="F-box_dom"/>
</dbReference>
<evidence type="ECO:0000313" key="4">
    <source>
        <dbReference type="Proteomes" id="UP000566819"/>
    </source>
</evidence>
<accession>A0A8H4W9B9</accession>
<feature type="domain" description="F-box" evidence="2">
    <location>
        <begin position="1"/>
        <end position="47"/>
    </location>
</feature>
<dbReference type="PANTHER" id="PTHR34098">
    <property type="entry name" value="F-BOX ONLY PROTEIN 47"/>
    <property type="match status" value="1"/>
</dbReference>
<dbReference type="Pfam" id="PF00646">
    <property type="entry name" value="F-box"/>
    <property type="match status" value="1"/>
</dbReference>
<evidence type="ECO:0000313" key="3">
    <source>
        <dbReference type="EMBL" id="KAF4636420.1"/>
    </source>
</evidence>
<feature type="region of interest" description="Disordered" evidence="1">
    <location>
        <begin position="597"/>
        <end position="631"/>
    </location>
</feature>
<dbReference type="AlphaFoldDB" id="A0A8H4W9B9"/>
<gene>
    <name evidence="3" type="ORF">G7Y89_g1680</name>
</gene>
<dbReference type="Proteomes" id="UP000566819">
    <property type="component" value="Unassembled WGS sequence"/>
</dbReference>
<keyword evidence="4" id="KW-1185">Reference proteome</keyword>
<evidence type="ECO:0000256" key="1">
    <source>
        <dbReference type="SAM" id="MobiDB-lite"/>
    </source>
</evidence>
<dbReference type="OrthoDB" id="5359231at2759"/>
<proteinExistence type="predicted"/>
<evidence type="ECO:0000259" key="2">
    <source>
        <dbReference type="PROSITE" id="PS50181"/>
    </source>
</evidence>